<reference evidence="1 2" key="1">
    <citation type="journal article" date="2024" name="Chem. Sci.">
        <title>Discovery of megapolipeptins by genome mining of a Burkholderiales bacteria collection.</title>
        <authorList>
            <person name="Paulo B.S."/>
            <person name="Recchia M.J.J."/>
            <person name="Lee S."/>
            <person name="Fergusson C.H."/>
            <person name="Romanowski S.B."/>
            <person name="Hernandez A."/>
            <person name="Krull N."/>
            <person name="Liu D.Y."/>
            <person name="Cavanagh H."/>
            <person name="Bos A."/>
            <person name="Gray C.A."/>
            <person name="Murphy B.T."/>
            <person name="Linington R.G."/>
            <person name="Eustaquio A.S."/>
        </authorList>
    </citation>
    <scope>NUCLEOTIDE SEQUENCE [LARGE SCALE GENOMIC DNA]</scope>
    <source>
        <strain evidence="1 2">RL18-126-BIB-B</strain>
    </source>
</reference>
<keyword evidence="1" id="KW-0378">Hydrolase</keyword>
<gene>
    <name evidence="1" type="ORF">PQR01_10955</name>
</gene>
<name>A0ACC7N916_9BURK</name>
<organism evidence="1 2">
    <name type="scientific">Paraburkholderia rhynchosiae</name>
    <dbReference type="NCBI Taxonomy" id="487049"/>
    <lineage>
        <taxon>Bacteria</taxon>
        <taxon>Pseudomonadati</taxon>
        <taxon>Pseudomonadota</taxon>
        <taxon>Betaproteobacteria</taxon>
        <taxon>Burkholderiales</taxon>
        <taxon>Burkholderiaceae</taxon>
        <taxon>Paraburkholderia</taxon>
    </lineage>
</organism>
<evidence type="ECO:0000313" key="2">
    <source>
        <dbReference type="Proteomes" id="UP001629235"/>
    </source>
</evidence>
<accession>A0ACC7N916</accession>
<protein>
    <submittedName>
        <fullName evidence="1">Alpha/beta hydrolase</fullName>
    </submittedName>
</protein>
<dbReference type="EMBL" id="JAQQDW010000016">
    <property type="protein sequence ID" value="MFM0103977.1"/>
    <property type="molecule type" value="Genomic_DNA"/>
</dbReference>
<dbReference type="Proteomes" id="UP001629235">
    <property type="component" value="Unassembled WGS sequence"/>
</dbReference>
<keyword evidence="2" id="KW-1185">Reference proteome</keyword>
<comment type="caution">
    <text evidence="1">The sequence shown here is derived from an EMBL/GenBank/DDBJ whole genome shotgun (WGS) entry which is preliminary data.</text>
</comment>
<proteinExistence type="predicted"/>
<evidence type="ECO:0000313" key="1">
    <source>
        <dbReference type="EMBL" id="MFM0103977.1"/>
    </source>
</evidence>
<sequence length="376" mass="40230">MSLRRCCLLALLTASVCAVAPAVSSASAATLANAAAATAAASDASPAAASAAAPSRGDAAGGPAYGPELQGFNYPAPVERFEFMSQGVPLHMAYMDVKPAHPNGRTAVLLHGKNFCAATWGATIDRLSDAGYRVIAPDQIGFCKSSKPEHYQYSFQQLARNTHALLASLGVNDATMIGHSTGGMLAIRYALMYPHETQQLVLVNPIGLEDWKAKGVPSLSVDEWYERELKTSAEGIRRYEQATYYAGQWRADYEPWVQMLAGMYRGPGKQIVAWNSALLYDMIFTQPVFYELGQLTMPTLLLIGQKDTTAIGKDAAPPAVRAKIGHYPELGKAAAKAIPHATLVEFAGLGHAPQMQDPQAFHKALLDGLAALPTIR</sequence>